<keyword evidence="1" id="KW-1133">Transmembrane helix</keyword>
<organism evidence="2 3">
    <name type="scientific">Leucothrix pacifica</name>
    <dbReference type="NCBI Taxonomy" id="1247513"/>
    <lineage>
        <taxon>Bacteria</taxon>
        <taxon>Pseudomonadati</taxon>
        <taxon>Pseudomonadota</taxon>
        <taxon>Gammaproteobacteria</taxon>
        <taxon>Thiotrichales</taxon>
        <taxon>Thiotrichaceae</taxon>
        <taxon>Leucothrix</taxon>
    </lineage>
</organism>
<dbReference type="AlphaFoldDB" id="A0A317CMM2"/>
<evidence type="ECO:0000313" key="3">
    <source>
        <dbReference type="Proteomes" id="UP000245539"/>
    </source>
</evidence>
<name>A0A317CMM2_9GAMM</name>
<proteinExistence type="predicted"/>
<dbReference type="EMBL" id="QGKM01000008">
    <property type="protein sequence ID" value="PWQ99754.1"/>
    <property type="molecule type" value="Genomic_DNA"/>
</dbReference>
<dbReference type="Proteomes" id="UP000245539">
    <property type="component" value="Unassembled WGS sequence"/>
</dbReference>
<accession>A0A317CMM2</accession>
<comment type="caution">
    <text evidence="2">The sequence shown here is derived from an EMBL/GenBank/DDBJ whole genome shotgun (WGS) entry which is preliminary data.</text>
</comment>
<keyword evidence="1" id="KW-0472">Membrane</keyword>
<feature type="transmembrane region" description="Helical" evidence="1">
    <location>
        <begin position="30"/>
        <end position="52"/>
    </location>
</feature>
<reference evidence="2 3" key="1">
    <citation type="submission" date="2018-05" db="EMBL/GenBank/DDBJ databases">
        <title>Leucothrix arctica sp. nov., isolated from Arctic seawater.</title>
        <authorList>
            <person name="Choi A."/>
            <person name="Baek K."/>
        </authorList>
    </citation>
    <scope>NUCLEOTIDE SEQUENCE [LARGE SCALE GENOMIC DNA]</scope>
    <source>
        <strain evidence="2 3">JCM 18388</strain>
    </source>
</reference>
<keyword evidence="1" id="KW-0812">Transmembrane</keyword>
<gene>
    <name evidence="2" type="ORF">DKW60_04575</name>
</gene>
<sequence length="59" mass="6390">MQKDAQGLSIDLDIKKRPLPGEAKSAGVEIGGGFIFIIVRPLVISGACFYWLSSCCLLY</sequence>
<keyword evidence="3" id="KW-1185">Reference proteome</keyword>
<evidence type="ECO:0000313" key="2">
    <source>
        <dbReference type="EMBL" id="PWQ99754.1"/>
    </source>
</evidence>
<evidence type="ECO:0000256" key="1">
    <source>
        <dbReference type="SAM" id="Phobius"/>
    </source>
</evidence>
<protein>
    <submittedName>
        <fullName evidence="2">Uncharacterized protein</fullName>
    </submittedName>
</protein>